<feature type="non-terminal residue" evidence="1">
    <location>
        <position position="1"/>
    </location>
</feature>
<evidence type="ECO:0000313" key="1">
    <source>
        <dbReference type="EMBL" id="EGH36209.1"/>
    </source>
</evidence>
<sequence>RDRGEKAASLVHLAWAQVLGKVSDRRDVVFGTVL</sequence>
<proteinExistence type="predicted"/>
<dbReference type="AlphaFoldDB" id="F3G167"/>
<organism evidence="1 2">
    <name type="scientific">Pseudomonas syringae pv. japonica str. M301072</name>
    <dbReference type="NCBI Taxonomy" id="629262"/>
    <lineage>
        <taxon>Bacteria</taxon>
        <taxon>Pseudomonadati</taxon>
        <taxon>Pseudomonadota</taxon>
        <taxon>Gammaproteobacteria</taxon>
        <taxon>Pseudomonadales</taxon>
        <taxon>Pseudomonadaceae</taxon>
        <taxon>Pseudomonas</taxon>
        <taxon>Pseudomonas syringae</taxon>
    </lineage>
</organism>
<dbReference type="Proteomes" id="UP000004471">
    <property type="component" value="Unassembled WGS sequence"/>
</dbReference>
<comment type="caution">
    <text evidence="1">The sequence shown here is derived from an EMBL/GenBank/DDBJ whole genome shotgun (WGS) entry which is preliminary data.</text>
</comment>
<feature type="non-terminal residue" evidence="1">
    <location>
        <position position="34"/>
    </location>
</feature>
<accession>F3G167</accession>
<evidence type="ECO:0000313" key="2">
    <source>
        <dbReference type="Proteomes" id="UP000004471"/>
    </source>
</evidence>
<gene>
    <name evidence="1" type="ORF">PSYJA_46933</name>
</gene>
<dbReference type="SUPFAM" id="SSF52777">
    <property type="entry name" value="CoA-dependent acyltransferases"/>
    <property type="match status" value="1"/>
</dbReference>
<reference evidence="1 2" key="1">
    <citation type="journal article" date="2011" name="PLoS Pathog.">
        <title>Dynamic evolution of pathogenicity revealed by sequencing and comparative genomics of 19 Pseudomonas syringae isolates.</title>
        <authorList>
            <person name="Baltrus D.A."/>
            <person name="Nishimura M.T."/>
            <person name="Romanchuk A."/>
            <person name="Chang J.H."/>
            <person name="Mukhtar M.S."/>
            <person name="Cherkis K."/>
            <person name="Roach J."/>
            <person name="Grant S.R."/>
            <person name="Jones C.D."/>
            <person name="Dangl J.L."/>
        </authorList>
    </citation>
    <scope>NUCLEOTIDE SEQUENCE [LARGE SCALE GENOMIC DNA]</scope>
    <source>
        <strain evidence="2">M301072PT</strain>
    </source>
</reference>
<dbReference type="Gene3D" id="3.30.559.30">
    <property type="entry name" value="Nonribosomal peptide synthetase, condensation domain"/>
    <property type="match status" value="1"/>
</dbReference>
<dbReference type="EMBL" id="AEAH01004563">
    <property type="protein sequence ID" value="EGH36209.1"/>
    <property type="molecule type" value="Genomic_DNA"/>
</dbReference>
<name>F3G167_PSESX</name>
<protein>
    <submittedName>
        <fullName evidence="1">Amino acid adenylation</fullName>
    </submittedName>
</protein>